<evidence type="ECO:0000256" key="1">
    <source>
        <dbReference type="ARBA" id="ARBA00010873"/>
    </source>
</evidence>
<proteinExistence type="inferred from homology"/>
<organism evidence="5 6">
    <name type="scientific">Eisenbergiella porci</name>
    <dbReference type="NCBI Taxonomy" id="2652274"/>
    <lineage>
        <taxon>Bacteria</taxon>
        <taxon>Bacillati</taxon>
        <taxon>Bacillota</taxon>
        <taxon>Clostridia</taxon>
        <taxon>Lachnospirales</taxon>
        <taxon>Lachnospiraceae</taxon>
        <taxon>Eisenbergiella</taxon>
    </lineage>
</organism>
<keyword evidence="2" id="KW-0184">Conjugation</keyword>
<gene>
    <name evidence="5" type="ORF">FYJ45_28475</name>
</gene>
<comment type="caution">
    <text evidence="5">The sequence shown here is derived from an EMBL/GenBank/DDBJ whole genome shotgun (WGS) entry which is preliminary data.</text>
</comment>
<feature type="region of interest" description="Disordered" evidence="3">
    <location>
        <begin position="494"/>
        <end position="515"/>
    </location>
</feature>
<dbReference type="InterPro" id="IPR005053">
    <property type="entry name" value="MobA_MobL"/>
</dbReference>
<sequence length="515" mass="59753">MAVKNLSTRVAIIGRGAKCRGGSSAVDKSAYISRTTMYSEYDGTTYYPKYTEDLVHNEVMLPVNAPAEYSDPSVLWNSVEMRESKSAKAQLARSYKINLPNEWSYELAIEVMRDYVKRNFVDDGMCAQFAIHDSENPNTHQRNLHCHIMLTMRPILEDGSWGDKQKKIYALDADGNKIRKKNGQYKCTTQDVTGWNSRENARKWRKDLADTINAVNDKNGLRENFWEHRSFAEQGLDTIPQIHLGEKASALERAGIQTERGNVNRRIMEQNKAILTAKMLVAKAEEQLQKLVNSKPVEAVRNTANEVLDMIRAVVGKKGRLELPVIKSKYLRKISQRQALQEQERMERFVVVNQIESFEQLQEFKEQREPAYEKLSAERQQIAEQIARLEQLLVAYSEYEPYIVYHKTSNSLKGFAKRKYDKEHETELREYDSYRAKLKKMLSSDEKITPKKWTAEKTKLEERLQESNPDYARVVTELASTEVIEHNRKMLAMTREAEQNQRSQIHSRKKNEQSL</sequence>
<keyword evidence="6" id="KW-1185">Reference proteome</keyword>
<dbReference type="Gene3D" id="3.30.930.30">
    <property type="match status" value="1"/>
</dbReference>
<evidence type="ECO:0000256" key="3">
    <source>
        <dbReference type="SAM" id="MobiDB-lite"/>
    </source>
</evidence>
<protein>
    <recommendedName>
        <fullName evidence="4">MobA/MobL protein domain-containing protein</fullName>
    </recommendedName>
</protein>
<dbReference type="Proteomes" id="UP000436047">
    <property type="component" value="Unassembled WGS sequence"/>
</dbReference>
<reference evidence="5 6" key="1">
    <citation type="submission" date="2019-08" db="EMBL/GenBank/DDBJ databases">
        <title>In-depth cultivation of the pig gut microbiome towards novel bacterial diversity and tailored functional studies.</title>
        <authorList>
            <person name="Wylensek D."/>
            <person name="Hitch T.C.A."/>
            <person name="Clavel T."/>
        </authorList>
    </citation>
    <scope>NUCLEOTIDE SEQUENCE [LARGE SCALE GENOMIC DNA]</scope>
    <source>
        <strain evidence="5 6">WCA-389-WT-23B</strain>
    </source>
</reference>
<evidence type="ECO:0000259" key="4">
    <source>
        <dbReference type="Pfam" id="PF03389"/>
    </source>
</evidence>
<accession>A0A6N7WRG5</accession>
<dbReference type="EMBL" id="VUMI01000100">
    <property type="protein sequence ID" value="MSS92000.1"/>
    <property type="molecule type" value="Genomic_DNA"/>
</dbReference>
<evidence type="ECO:0000313" key="6">
    <source>
        <dbReference type="Proteomes" id="UP000436047"/>
    </source>
</evidence>
<evidence type="ECO:0000256" key="2">
    <source>
        <dbReference type="ARBA" id="ARBA00022971"/>
    </source>
</evidence>
<evidence type="ECO:0000313" key="5">
    <source>
        <dbReference type="EMBL" id="MSS92000.1"/>
    </source>
</evidence>
<comment type="similarity">
    <text evidence="1">Belongs to the MobA/MobL family.</text>
</comment>
<dbReference type="GeneID" id="86056918"/>
<dbReference type="Pfam" id="PF03389">
    <property type="entry name" value="MobA_MobL"/>
    <property type="match status" value="1"/>
</dbReference>
<dbReference type="AlphaFoldDB" id="A0A6N7WRG5"/>
<name>A0A6N7WRG5_9FIRM</name>
<dbReference type="RefSeq" id="WP_016439438.1">
    <property type="nucleotide sequence ID" value="NZ_VUMI01000100.1"/>
</dbReference>
<feature type="domain" description="MobA/MobL protein" evidence="4">
    <location>
        <begin position="24"/>
        <end position="253"/>
    </location>
</feature>